<protein>
    <recommendedName>
        <fullName evidence="3">DUF222 domain-containing protein</fullName>
    </recommendedName>
</protein>
<proteinExistence type="predicted"/>
<evidence type="ECO:0000313" key="1">
    <source>
        <dbReference type="EMBL" id="GAA2795032.1"/>
    </source>
</evidence>
<evidence type="ECO:0000313" key="2">
    <source>
        <dbReference type="Proteomes" id="UP001500979"/>
    </source>
</evidence>
<dbReference type="RefSeq" id="WP_344680521.1">
    <property type="nucleotide sequence ID" value="NZ_BAAAUX010000014.1"/>
</dbReference>
<reference evidence="1 2" key="1">
    <citation type="journal article" date="2019" name="Int. J. Syst. Evol. Microbiol.">
        <title>The Global Catalogue of Microorganisms (GCM) 10K type strain sequencing project: providing services to taxonomists for standard genome sequencing and annotation.</title>
        <authorList>
            <consortium name="The Broad Institute Genomics Platform"/>
            <consortium name="The Broad Institute Genome Sequencing Center for Infectious Disease"/>
            <person name="Wu L."/>
            <person name="Ma J."/>
        </authorList>
    </citation>
    <scope>NUCLEOTIDE SEQUENCE [LARGE SCALE GENOMIC DNA]</scope>
    <source>
        <strain evidence="1 2">JCM 9383</strain>
    </source>
</reference>
<dbReference type="Proteomes" id="UP001500979">
    <property type="component" value="Unassembled WGS sequence"/>
</dbReference>
<evidence type="ECO:0008006" key="3">
    <source>
        <dbReference type="Google" id="ProtNLM"/>
    </source>
</evidence>
<gene>
    <name evidence="1" type="ORF">GCM10010470_32500</name>
</gene>
<accession>A0ABN3VDM9</accession>
<organism evidence="1 2">
    <name type="scientific">Saccharopolyspora taberi</name>
    <dbReference type="NCBI Taxonomy" id="60895"/>
    <lineage>
        <taxon>Bacteria</taxon>
        <taxon>Bacillati</taxon>
        <taxon>Actinomycetota</taxon>
        <taxon>Actinomycetes</taxon>
        <taxon>Pseudonocardiales</taxon>
        <taxon>Pseudonocardiaceae</taxon>
        <taxon>Saccharopolyspora</taxon>
    </lineage>
</organism>
<keyword evidence="2" id="KW-1185">Reference proteome</keyword>
<name>A0ABN3VDM9_9PSEU</name>
<dbReference type="EMBL" id="BAAAUX010000014">
    <property type="protein sequence ID" value="GAA2795032.1"/>
    <property type="molecule type" value="Genomic_DNA"/>
</dbReference>
<comment type="caution">
    <text evidence="1">The sequence shown here is derived from an EMBL/GenBank/DDBJ whole genome shotgun (WGS) entry which is preliminary data.</text>
</comment>
<sequence>MNADELVAELMTGLRSEVAIADPGAKPGDHGDDQRLRREALARVRAALEAEALTAEAAARGVESAAAEAVWLGASLADLSAVTGRSRQAARKRWPDLGAIRRRRKWLSYHVDDVFYMVELLVDRADRIAPDAAEGFEAAVRELSAAFERVKADFAEERAAEQTAARWVAMDELVDVRLREVIAKAGTPSDGDGGFAVHGAGGVLGYYDHATAAEQD</sequence>